<dbReference type="OrthoDB" id="5516033at2759"/>
<comment type="similarity">
    <text evidence="2">Belongs to the COX16 family.</text>
</comment>
<dbReference type="PANTHER" id="PTHR17130:SF14">
    <property type="entry name" value="CYTOCHROME C OXIDASE ASSEMBLY PROTEIN COX16 HOMOLOG, MITOCHONDRIAL"/>
    <property type="match status" value="1"/>
</dbReference>
<keyword evidence="14" id="KW-1185">Reference proteome</keyword>
<evidence type="ECO:0000313" key="12">
    <source>
        <dbReference type="EMBL" id="CAF3527251.1"/>
    </source>
</evidence>
<feature type="transmembrane region" description="Helical" evidence="9">
    <location>
        <begin position="12"/>
        <end position="30"/>
    </location>
</feature>
<dbReference type="Proteomes" id="UP000677228">
    <property type="component" value="Unassembled WGS sequence"/>
</dbReference>
<dbReference type="Proteomes" id="UP000663829">
    <property type="component" value="Unassembled WGS sequence"/>
</dbReference>
<dbReference type="Proteomes" id="UP000681722">
    <property type="component" value="Unassembled WGS sequence"/>
</dbReference>
<dbReference type="InterPro" id="IPR020164">
    <property type="entry name" value="Cyt_c_Oxase_assmbl_COX16"/>
</dbReference>
<gene>
    <name evidence="10" type="ORF">GPM918_LOCUS665</name>
    <name evidence="11" type="ORF">OVA965_LOCUS11116</name>
    <name evidence="12" type="ORF">SRO942_LOCUS666</name>
    <name evidence="13" type="ORF">TMI583_LOCUS11112</name>
</gene>
<keyword evidence="6 9" id="KW-1133">Transmembrane helix</keyword>
<dbReference type="EMBL" id="CAJNOQ010000055">
    <property type="protein sequence ID" value="CAF0748140.1"/>
    <property type="molecule type" value="Genomic_DNA"/>
</dbReference>
<evidence type="ECO:0000313" key="13">
    <source>
        <dbReference type="EMBL" id="CAF3707073.1"/>
    </source>
</evidence>
<dbReference type="PANTHER" id="PTHR17130">
    <property type="entry name" value="MITOCHONDRIAL OUTER MEMBRANE PROTEIN 25"/>
    <property type="match status" value="1"/>
</dbReference>
<organism evidence="10 14">
    <name type="scientific">Didymodactylos carnosus</name>
    <dbReference type="NCBI Taxonomy" id="1234261"/>
    <lineage>
        <taxon>Eukaryota</taxon>
        <taxon>Metazoa</taxon>
        <taxon>Spiralia</taxon>
        <taxon>Gnathifera</taxon>
        <taxon>Rotifera</taxon>
        <taxon>Eurotatoria</taxon>
        <taxon>Bdelloidea</taxon>
        <taxon>Philodinida</taxon>
        <taxon>Philodinidae</taxon>
        <taxon>Didymodactylos</taxon>
    </lineage>
</organism>
<dbReference type="AlphaFoldDB" id="A0A813P646"/>
<reference evidence="10" key="1">
    <citation type="submission" date="2021-02" db="EMBL/GenBank/DDBJ databases">
        <authorList>
            <person name="Nowell W R."/>
        </authorList>
    </citation>
    <scope>NUCLEOTIDE SEQUENCE</scope>
</reference>
<dbReference type="Pfam" id="PF14138">
    <property type="entry name" value="COX16"/>
    <property type="match status" value="1"/>
</dbReference>
<evidence type="ECO:0000256" key="2">
    <source>
        <dbReference type="ARBA" id="ARBA00008370"/>
    </source>
</evidence>
<evidence type="ECO:0000256" key="3">
    <source>
        <dbReference type="ARBA" id="ARBA00021814"/>
    </source>
</evidence>
<dbReference type="EMBL" id="CAJOBA010004233">
    <property type="protein sequence ID" value="CAF3707073.1"/>
    <property type="molecule type" value="Genomic_DNA"/>
</dbReference>
<evidence type="ECO:0000256" key="9">
    <source>
        <dbReference type="SAM" id="Phobius"/>
    </source>
</evidence>
<dbReference type="EMBL" id="CAJNOK010004231">
    <property type="protein sequence ID" value="CAF0930393.1"/>
    <property type="molecule type" value="Genomic_DNA"/>
</dbReference>
<comment type="subcellular location">
    <subcellularLocation>
        <location evidence="1">Mitochondrion inner membrane</location>
        <topology evidence="1">Single-pass membrane protein</topology>
    </subcellularLocation>
</comment>
<evidence type="ECO:0000256" key="1">
    <source>
        <dbReference type="ARBA" id="ARBA00004434"/>
    </source>
</evidence>
<evidence type="ECO:0000313" key="14">
    <source>
        <dbReference type="Proteomes" id="UP000663829"/>
    </source>
</evidence>
<keyword evidence="5" id="KW-0999">Mitochondrion inner membrane</keyword>
<dbReference type="Proteomes" id="UP000682733">
    <property type="component" value="Unassembled WGS sequence"/>
</dbReference>
<evidence type="ECO:0000256" key="5">
    <source>
        <dbReference type="ARBA" id="ARBA00022792"/>
    </source>
</evidence>
<keyword evidence="4 9" id="KW-0812">Transmembrane</keyword>
<keyword evidence="8 9" id="KW-0472">Membrane</keyword>
<evidence type="ECO:0000313" key="11">
    <source>
        <dbReference type="EMBL" id="CAF0930393.1"/>
    </source>
</evidence>
<comment type="caution">
    <text evidence="10">The sequence shown here is derived from an EMBL/GenBank/DDBJ whole genome shotgun (WGS) entry which is preliminary data.</text>
</comment>
<proteinExistence type="inferred from homology"/>
<evidence type="ECO:0000313" key="10">
    <source>
        <dbReference type="EMBL" id="CAF0748140.1"/>
    </source>
</evidence>
<dbReference type="GO" id="GO:0005743">
    <property type="term" value="C:mitochondrial inner membrane"/>
    <property type="evidence" value="ECO:0007669"/>
    <property type="project" value="UniProtKB-SubCell"/>
</dbReference>
<evidence type="ECO:0000256" key="6">
    <source>
        <dbReference type="ARBA" id="ARBA00022989"/>
    </source>
</evidence>
<dbReference type="GO" id="GO:0033617">
    <property type="term" value="P:mitochondrial respiratory chain complex IV assembly"/>
    <property type="evidence" value="ECO:0007669"/>
    <property type="project" value="TreeGrafter"/>
</dbReference>
<evidence type="ECO:0000256" key="8">
    <source>
        <dbReference type="ARBA" id="ARBA00023136"/>
    </source>
</evidence>
<accession>A0A813P646</accession>
<dbReference type="EMBL" id="CAJOBC010000055">
    <property type="protein sequence ID" value="CAF3527251.1"/>
    <property type="molecule type" value="Genomic_DNA"/>
</dbReference>
<evidence type="ECO:0000256" key="7">
    <source>
        <dbReference type="ARBA" id="ARBA00023128"/>
    </source>
</evidence>
<sequence length="91" mass="10740">MNPWVKQFLPFAALVGVVVVTLRGFTWIRYDDYRRKVKTYSRDEIKALGFGSGKSSTTLEEEYEKIMENIDLGDWNQPRVPRPWTEDPDRE</sequence>
<evidence type="ECO:0000256" key="4">
    <source>
        <dbReference type="ARBA" id="ARBA00022692"/>
    </source>
</evidence>
<name>A0A813P646_9BILA</name>
<protein>
    <recommendedName>
        <fullName evidence="3">Cytochrome c oxidase assembly protein COX16 homolog, mitochondrial</fullName>
    </recommendedName>
</protein>
<keyword evidence="7" id="KW-0496">Mitochondrion</keyword>